<protein>
    <submittedName>
        <fullName evidence="2">Uncharacterized protein</fullName>
    </submittedName>
</protein>
<dbReference type="Proteomes" id="UP000193689">
    <property type="component" value="Unassembled WGS sequence"/>
</dbReference>
<dbReference type="GeneID" id="63775334"/>
<sequence length="96" mass="10200">MGGRHPLIFIQGVNRSRQAVIGSRFANGVITYSDKSGDHSRELSISGSLINLLDTCGRTPLRLAVIAGNTDNAQALLGHDGMDPNAGDKHFRTALS</sequence>
<keyword evidence="3" id="KW-1185">Reference proteome</keyword>
<dbReference type="PROSITE" id="PS50088">
    <property type="entry name" value="ANK_REPEAT"/>
    <property type="match status" value="1"/>
</dbReference>
<feature type="repeat" description="ANK" evidence="1">
    <location>
        <begin position="56"/>
        <end position="89"/>
    </location>
</feature>
<evidence type="ECO:0000313" key="2">
    <source>
        <dbReference type="EMBL" id="ORY71413.1"/>
    </source>
</evidence>
<dbReference type="SUPFAM" id="SSF48403">
    <property type="entry name" value="Ankyrin repeat"/>
    <property type="match status" value="1"/>
</dbReference>
<dbReference type="RefSeq" id="XP_040721005.1">
    <property type="nucleotide sequence ID" value="XM_040859122.1"/>
</dbReference>
<dbReference type="AlphaFoldDB" id="A0A1Y2EIM0"/>
<dbReference type="InterPro" id="IPR002110">
    <property type="entry name" value="Ankyrin_rpt"/>
</dbReference>
<dbReference type="InterPro" id="IPR036770">
    <property type="entry name" value="Ankyrin_rpt-contain_sf"/>
</dbReference>
<dbReference type="Gene3D" id="1.25.40.20">
    <property type="entry name" value="Ankyrin repeat-containing domain"/>
    <property type="match status" value="1"/>
</dbReference>
<comment type="caution">
    <text evidence="2">The sequence shown here is derived from an EMBL/GenBank/DDBJ whole genome shotgun (WGS) entry which is preliminary data.</text>
</comment>
<evidence type="ECO:0000256" key="1">
    <source>
        <dbReference type="PROSITE-ProRule" id="PRU00023"/>
    </source>
</evidence>
<evidence type="ECO:0000313" key="3">
    <source>
        <dbReference type="Proteomes" id="UP000193689"/>
    </source>
</evidence>
<gene>
    <name evidence="2" type="ORF">BCR38DRAFT_416734</name>
</gene>
<reference evidence="2 3" key="1">
    <citation type="submission" date="2016-07" db="EMBL/GenBank/DDBJ databases">
        <title>Pervasive Adenine N6-methylation of Active Genes in Fungi.</title>
        <authorList>
            <consortium name="DOE Joint Genome Institute"/>
            <person name="Mondo S.J."/>
            <person name="Dannebaum R.O."/>
            <person name="Kuo R.C."/>
            <person name="Labutti K."/>
            <person name="Haridas S."/>
            <person name="Kuo A."/>
            <person name="Salamov A."/>
            <person name="Ahrendt S.R."/>
            <person name="Lipzen A."/>
            <person name="Sullivan W."/>
            <person name="Andreopoulos W.B."/>
            <person name="Clum A."/>
            <person name="Lindquist E."/>
            <person name="Daum C."/>
            <person name="Ramamoorthy G.K."/>
            <person name="Gryganskyi A."/>
            <person name="Culley D."/>
            <person name="Magnuson J.K."/>
            <person name="James T.Y."/>
            <person name="O'Malley M.A."/>
            <person name="Stajich J.E."/>
            <person name="Spatafora J.W."/>
            <person name="Visel A."/>
            <person name="Grigoriev I.V."/>
        </authorList>
    </citation>
    <scope>NUCLEOTIDE SEQUENCE [LARGE SCALE GENOMIC DNA]</scope>
    <source>
        <strain evidence="2 3">CBS 129021</strain>
    </source>
</reference>
<organism evidence="2 3">
    <name type="scientific">Pseudomassariella vexata</name>
    <dbReference type="NCBI Taxonomy" id="1141098"/>
    <lineage>
        <taxon>Eukaryota</taxon>
        <taxon>Fungi</taxon>
        <taxon>Dikarya</taxon>
        <taxon>Ascomycota</taxon>
        <taxon>Pezizomycotina</taxon>
        <taxon>Sordariomycetes</taxon>
        <taxon>Xylariomycetidae</taxon>
        <taxon>Amphisphaeriales</taxon>
        <taxon>Pseudomassariaceae</taxon>
        <taxon>Pseudomassariella</taxon>
    </lineage>
</organism>
<dbReference type="EMBL" id="MCFJ01000001">
    <property type="protein sequence ID" value="ORY71413.1"/>
    <property type="molecule type" value="Genomic_DNA"/>
</dbReference>
<keyword evidence="1" id="KW-0040">ANK repeat</keyword>
<name>A0A1Y2EIM0_9PEZI</name>
<accession>A0A1Y2EIM0</accession>
<dbReference type="Pfam" id="PF00023">
    <property type="entry name" value="Ank"/>
    <property type="match status" value="1"/>
</dbReference>
<proteinExistence type="predicted"/>
<dbReference type="InParanoid" id="A0A1Y2EIM0"/>